<dbReference type="EMBL" id="CAICTM010000039">
    <property type="protein sequence ID" value="CAB9498488.1"/>
    <property type="molecule type" value="Genomic_DNA"/>
</dbReference>
<proteinExistence type="predicted"/>
<accession>A0A9N8H1E5</accession>
<evidence type="ECO:0000313" key="2">
    <source>
        <dbReference type="EMBL" id="CAB9498488.1"/>
    </source>
</evidence>
<sequence>MNSFSDTLRSRPTNPKDPGRKRRFEGLPNDKENLVPLRDSNCINGGERRPLQRARILPLPLTQNVKNEDKETFNDVAAVTKLSDDGILKQEENIEAASSKYSSFPKPNIDMLIKQEDQEEDVEADSSNYSSFPYPESGILIKQEDQEDDVEAASFKNSSFSKPSDEVLNSNNDILIKQEDQEDDVEALFQAKYEEMQRIKNRRATVLKQLKVDRKRRLNPKLTAADKTLLQNESDRLEEQYANLANEDHSCSMFLAANKPPFFPAEGIPEPKCVFPEENPILGGYVRAIFSVTTGSIKSSGDGLTDAINCAFGDSILKQGDIKNAIKENALKCRDALPVRSLFTLRKAAHAIPELTNGVYELMSMTRTDQQNVSLERQLASKEHIMTDSPNFCTLLNYKEGSYLVSVDLAVEGLETPIGYCLSYNAGASTICHGSGTTYTISDDDRRDLSEEQWKSKLCTVFNIKGIKLVSVYQLRVKFNSVANGDLPHFIGWEAYRDCKKKMHELKAEKQAKKQAQKDQYHNGPEGGMVTLANVLGATLGSSSLDSGNSMTNWRALNCSNALRSQGWSDNDDDDEPTQWYCSAGCGKKFKSQEAEKSHIKDKATNSSSENEHTKRWVILQRLEKLKAAAEIRCSQKPAAPSGGGRSNDGGEKKHFVCPACGSRCDSKDELERHLIALSGKRTLQNKGNTHRKECVWRGLLPA</sequence>
<feature type="region of interest" description="Disordered" evidence="1">
    <location>
        <begin position="593"/>
        <end position="613"/>
    </location>
</feature>
<feature type="compositionally biased region" description="Polar residues" evidence="1">
    <location>
        <begin position="1"/>
        <end position="13"/>
    </location>
</feature>
<name>A0A9N8H1E5_9STRA</name>
<evidence type="ECO:0000256" key="1">
    <source>
        <dbReference type="SAM" id="MobiDB-lite"/>
    </source>
</evidence>
<protein>
    <submittedName>
        <fullName evidence="2">Uncharacterized protein</fullName>
    </submittedName>
</protein>
<feature type="compositionally biased region" description="Basic and acidic residues" evidence="1">
    <location>
        <begin position="24"/>
        <end position="33"/>
    </location>
</feature>
<gene>
    <name evidence="2" type="ORF">SEMRO_39_G024180.1</name>
</gene>
<feature type="region of interest" description="Disordered" evidence="1">
    <location>
        <begin position="1"/>
        <end position="46"/>
    </location>
</feature>
<comment type="caution">
    <text evidence="2">The sequence shown here is derived from an EMBL/GenBank/DDBJ whole genome shotgun (WGS) entry which is preliminary data.</text>
</comment>
<dbReference type="AlphaFoldDB" id="A0A9N8H1E5"/>
<evidence type="ECO:0000313" key="3">
    <source>
        <dbReference type="Proteomes" id="UP001153069"/>
    </source>
</evidence>
<organism evidence="2 3">
    <name type="scientific">Seminavis robusta</name>
    <dbReference type="NCBI Taxonomy" id="568900"/>
    <lineage>
        <taxon>Eukaryota</taxon>
        <taxon>Sar</taxon>
        <taxon>Stramenopiles</taxon>
        <taxon>Ochrophyta</taxon>
        <taxon>Bacillariophyta</taxon>
        <taxon>Bacillariophyceae</taxon>
        <taxon>Bacillariophycidae</taxon>
        <taxon>Naviculales</taxon>
        <taxon>Naviculaceae</taxon>
        <taxon>Seminavis</taxon>
    </lineage>
</organism>
<keyword evidence="3" id="KW-1185">Reference proteome</keyword>
<dbReference type="Proteomes" id="UP001153069">
    <property type="component" value="Unassembled WGS sequence"/>
</dbReference>
<reference evidence="2" key="1">
    <citation type="submission" date="2020-06" db="EMBL/GenBank/DDBJ databases">
        <authorList>
            <consortium name="Plant Systems Biology data submission"/>
        </authorList>
    </citation>
    <scope>NUCLEOTIDE SEQUENCE</scope>
    <source>
        <strain evidence="2">D6</strain>
    </source>
</reference>